<sequence>METMWSFLTVQMLFLLAPVGFMLICAMAAPMKAGTRWDVFFAGLVGVVAGWVAFSVLWAAGLIGRDAGGLDRGLAMIGLLGCSYVSAGMYFFFARIWRTTHHGAVREGARWDAARDGRSDKT</sequence>
<name>A0A146GAX7_TERSA</name>
<dbReference type="Proteomes" id="UP000076023">
    <property type="component" value="Unassembled WGS sequence"/>
</dbReference>
<dbReference type="EMBL" id="BDCO01000002">
    <property type="protein sequence ID" value="GAT34561.1"/>
    <property type="molecule type" value="Genomic_DNA"/>
</dbReference>
<comment type="caution">
    <text evidence="2">The sequence shown here is derived from an EMBL/GenBank/DDBJ whole genome shotgun (WGS) entry which is preliminary data.</text>
</comment>
<gene>
    <name evidence="2" type="ORF">TSACC_22986</name>
</gene>
<feature type="transmembrane region" description="Helical" evidence="1">
    <location>
        <begin position="6"/>
        <end position="27"/>
    </location>
</feature>
<feature type="transmembrane region" description="Helical" evidence="1">
    <location>
        <begin position="39"/>
        <end position="61"/>
    </location>
</feature>
<evidence type="ECO:0000313" key="2">
    <source>
        <dbReference type="EMBL" id="GAT34561.1"/>
    </source>
</evidence>
<keyword evidence="1" id="KW-1133">Transmembrane helix</keyword>
<accession>A0A146GAX7</accession>
<reference evidence="3" key="1">
    <citation type="journal article" date="2017" name="Genome Announc.">
        <title>Draft Genome Sequence of Terrimicrobium sacchariphilum NM-5T, a Facultative Anaerobic Soil Bacterium of the Class Spartobacteria.</title>
        <authorList>
            <person name="Qiu Y.L."/>
            <person name="Tourlousse D.M."/>
            <person name="Matsuura N."/>
            <person name="Ohashi A."/>
            <person name="Sekiguchi Y."/>
        </authorList>
    </citation>
    <scope>NUCLEOTIDE SEQUENCE [LARGE SCALE GENOMIC DNA]</scope>
    <source>
        <strain evidence="3">NM-5</strain>
    </source>
</reference>
<feature type="transmembrane region" description="Helical" evidence="1">
    <location>
        <begin position="73"/>
        <end position="93"/>
    </location>
</feature>
<organism evidence="2 3">
    <name type="scientific">Terrimicrobium sacchariphilum</name>
    <dbReference type="NCBI Taxonomy" id="690879"/>
    <lineage>
        <taxon>Bacteria</taxon>
        <taxon>Pseudomonadati</taxon>
        <taxon>Verrucomicrobiota</taxon>
        <taxon>Terrimicrobiia</taxon>
        <taxon>Terrimicrobiales</taxon>
        <taxon>Terrimicrobiaceae</taxon>
        <taxon>Terrimicrobium</taxon>
    </lineage>
</organism>
<keyword evidence="1" id="KW-0812">Transmembrane</keyword>
<evidence type="ECO:0000256" key="1">
    <source>
        <dbReference type="SAM" id="Phobius"/>
    </source>
</evidence>
<dbReference type="InParanoid" id="A0A146GAX7"/>
<dbReference type="AlphaFoldDB" id="A0A146GAX7"/>
<keyword evidence="1" id="KW-0472">Membrane</keyword>
<proteinExistence type="predicted"/>
<protein>
    <submittedName>
        <fullName evidence="2">Uncharacterized protein</fullName>
    </submittedName>
</protein>
<keyword evidence="3" id="KW-1185">Reference proteome</keyword>
<evidence type="ECO:0000313" key="3">
    <source>
        <dbReference type="Proteomes" id="UP000076023"/>
    </source>
</evidence>